<evidence type="ECO:0000313" key="2">
    <source>
        <dbReference type="Proteomes" id="UP000828941"/>
    </source>
</evidence>
<dbReference type="EMBL" id="CM039437">
    <property type="protein sequence ID" value="KAI4305477.1"/>
    <property type="molecule type" value="Genomic_DNA"/>
</dbReference>
<keyword evidence="2" id="KW-1185">Reference proteome</keyword>
<dbReference type="Proteomes" id="UP000828941">
    <property type="component" value="Chromosome 12"/>
</dbReference>
<name>A0ACB9L767_BAUVA</name>
<protein>
    <submittedName>
        <fullName evidence="1">Uncharacterized protein</fullName>
    </submittedName>
</protein>
<comment type="caution">
    <text evidence="1">The sequence shown here is derived from an EMBL/GenBank/DDBJ whole genome shotgun (WGS) entry which is preliminary data.</text>
</comment>
<proteinExistence type="predicted"/>
<sequence>MKNGKALHAIQLSCGSDALARIRNCETAKEAWNQLGFSFSSDMGGDRDTELVIMDDTVRGNDNMEKLRRHVETVNRDAANSYIDKNKDDLDVVFSACSLGRTILHIVVIAGREEIVEKLIEAVQDKEKLIKSKDNRGYSALALAAKLTDKLRNAKFMVKKYKDLLTINTKDDEIPVLLASANGHKQMTRYLYSQTAWDEMSEGQVVHYGGLLLTRCISAQIFNVALTLLRTQNPNIPLTHESENLRPLYVLSQMPHVFPSGYHTKTVFERFCTSVSFHAPSSAKYIPVKTILLL</sequence>
<accession>A0ACB9L767</accession>
<reference evidence="1 2" key="1">
    <citation type="journal article" date="2022" name="DNA Res.">
        <title>Chromosomal-level genome assembly of the orchid tree Bauhinia variegata (Leguminosae; Cercidoideae) supports the allotetraploid origin hypothesis of Bauhinia.</title>
        <authorList>
            <person name="Zhong Y."/>
            <person name="Chen Y."/>
            <person name="Zheng D."/>
            <person name="Pang J."/>
            <person name="Liu Y."/>
            <person name="Luo S."/>
            <person name="Meng S."/>
            <person name="Qian L."/>
            <person name="Wei D."/>
            <person name="Dai S."/>
            <person name="Zhou R."/>
        </authorList>
    </citation>
    <scope>NUCLEOTIDE SEQUENCE [LARGE SCALE GENOMIC DNA]</scope>
    <source>
        <strain evidence="1">BV-YZ2020</strain>
    </source>
</reference>
<organism evidence="1 2">
    <name type="scientific">Bauhinia variegata</name>
    <name type="common">Purple orchid tree</name>
    <name type="synonym">Phanera variegata</name>
    <dbReference type="NCBI Taxonomy" id="167791"/>
    <lineage>
        <taxon>Eukaryota</taxon>
        <taxon>Viridiplantae</taxon>
        <taxon>Streptophyta</taxon>
        <taxon>Embryophyta</taxon>
        <taxon>Tracheophyta</taxon>
        <taxon>Spermatophyta</taxon>
        <taxon>Magnoliopsida</taxon>
        <taxon>eudicotyledons</taxon>
        <taxon>Gunneridae</taxon>
        <taxon>Pentapetalae</taxon>
        <taxon>rosids</taxon>
        <taxon>fabids</taxon>
        <taxon>Fabales</taxon>
        <taxon>Fabaceae</taxon>
        <taxon>Cercidoideae</taxon>
        <taxon>Cercideae</taxon>
        <taxon>Bauhiniinae</taxon>
        <taxon>Bauhinia</taxon>
    </lineage>
</organism>
<gene>
    <name evidence="1" type="ORF">L6164_028842</name>
</gene>
<evidence type="ECO:0000313" key="1">
    <source>
        <dbReference type="EMBL" id="KAI4305477.1"/>
    </source>
</evidence>